<evidence type="ECO:0000259" key="5">
    <source>
        <dbReference type="PROSITE" id="PS50110"/>
    </source>
</evidence>
<evidence type="ECO:0000256" key="3">
    <source>
        <dbReference type="ARBA" id="ARBA00034247"/>
    </source>
</evidence>
<dbReference type="Gene3D" id="3.30.70.270">
    <property type="match status" value="1"/>
</dbReference>
<dbReference type="InterPro" id="IPR050469">
    <property type="entry name" value="Diguanylate_Cyclase"/>
</dbReference>
<dbReference type="EMBL" id="CP052766">
    <property type="protein sequence ID" value="QJR82375.1"/>
    <property type="molecule type" value="Genomic_DNA"/>
</dbReference>
<keyword evidence="4" id="KW-0597">Phosphoprotein</keyword>
<dbReference type="InterPro" id="IPR043128">
    <property type="entry name" value="Rev_trsase/Diguanyl_cyclase"/>
</dbReference>
<accession>A0A6M4MIB6</accession>
<proteinExistence type="predicted"/>
<sequence>MPQTRPRVLIVDDDTTTIHIIAAALSSDYEVTIATTAGEGFRLATTVKPHIILVDVVMPQVSGFEFCKQLKQDERTHKIPVIFVSAEDTIRQQTKGFDIGGVDYIIKPVEVPILKARVKTHTRLYRQTLQLESLAATDPLTNLANRRKFDEAIEHEIERCQRNGNPLALLIVDIDDFKSYNDYYGHAKGDDCLVAVARILKAEAKRSTDLVSRLGGEEFGIILGETDDSGAMAIAEAIIAEFRHQQIEHVKANQAAYLSVSIGVTFVDFSRGGRQGVSIRTLVDTADHALYRAKDAGRNRIEYEYLEVPGKPH</sequence>
<dbReference type="PROSITE" id="PS50887">
    <property type="entry name" value="GGDEF"/>
    <property type="match status" value="1"/>
</dbReference>
<feature type="domain" description="GGDEF" evidence="6">
    <location>
        <begin position="165"/>
        <end position="306"/>
    </location>
</feature>
<dbReference type="PROSITE" id="PS50110">
    <property type="entry name" value="RESPONSE_REGULATORY"/>
    <property type="match status" value="1"/>
</dbReference>
<evidence type="ECO:0000256" key="2">
    <source>
        <dbReference type="ARBA" id="ARBA00012528"/>
    </source>
</evidence>
<evidence type="ECO:0000313" key="8">
    <source>
        <dbReference type="Proteomes" id="UP000219285"/>
    </source>
</evidence>
<dbReference type="Pfam" id="PF00072">
    <property type="entry name" value="Response_reg"/>
    <property type="match status" value="1"/>
</dbReference>
<dbReference type="KEGG" id="apel:CA267_017270"/>
<feature type="modified residue" description="4-aspartylphosphate" evidence="4">
    <location>
        <position position="55"/>
    </location>
</feature>
<dbReference type="GO" id="GO:0005886">
    <property type="term" value="C:plasma membrane"/>
    <property type="evidence" value="ECO:0007669"/>
    <property type="project" value="TreeGrafter"/>
</dbReference>
<dbReference type="InterPro" id="IPR000160">
    <property type="entry name" value="GGDEF_dom"/>
</dbReference>
<evidence type="ECO:0000313" key="7">
    <source>
        <dbReference type="EMBL" id="QJR82375.1"/>
    </source>
</evidence>
<comment type="cofactor">
    <cofactor evidence="1">
        <name>Mg(2+)</name>
        <dbReference type="ChEBI" id="CHEBI:18420"/>
    </cofactor>
</comment>
<keyword evidence="8" id="KW-1185">Reference proteome</keyword>
<feature type="domain" description="Response regulatory" evidence="5">
    <location>
        <begin position="7"/>
        <end position="122"/>
    </location>
</feature>
<evidence type="ECO:0000256" key="1">
    <source>
        <dbReference type="ARBA" id="ARBA00001946"/>
    </source>
</evidence>
<comment type="catalytic activity">
    <reaction evidence="3">
        <text>2 GTP = 3',3'-c-di-GMP + 2 diphosphate</text>
        <dbReference type="Rhea" id="RHEA:24898"/>
        <dbReference type="ChEBI" id="CHEBI:33019"/>
        <dbReference type="ChEBI" id="CHEBI:37565"/>
        <dbReference type="ChEBI" id="CHEBI:58805"/>
        <dbReference type="EC" id="2.7.7.65"/>
    </reaction>
</comment>
<dbReference type="PANTHER" id="PTHR45138:SF9">
    <property type="entry name" value="DIGUANYLATE CYCLASE DGCM-RELATED"/>
    <property type="match status" value="1"/>
</dbReference>
<dbReference type="SMART" id="SM00448">
    <property type="entry name" value="REC"/>
    <property type="match status" value="1"/>
</dbReference>
<dbReference type="InterPro" id="IPR001789">
    <property type="entry name" value="Sig_transdc_resp-reg_receiver"/>
</dbReference>
<evidence type="ECO:0000256" key="4">
    <source>
        <dbReference type="PROSITE-ProRule" id="PRU00169"/>
    </source>
</evidence>
<organism evidence="7 8">
    <name type="scientific">Alteromonas pelagimontana</name>
    <dbReference type="NCBI Taxonomy" id="1858656"/>
    <lineage>
        <taxon>Bacteria</taxon>
        <taxon>Pseudomonadati</taxon>
        <taxon>Pseudomonadota</taxon>
        <taxon>Gammaproteobacteria</taxon>
        <taxon>Alteromonadales</taxon>
        <taxon>Alteromonadaceae</taxon>
        <taxon>Alteromonas/Salinimonas group</taxon>
        <taxon>Alteromonas</taxon>
    </lineage>
</organism>
<dbReference type="AlphaFoldDB" id="A0A6M4MIB6"/>
<dbReference type="OrthoDB" id="9812260at2"/>
<dbReference type="GO" id="GO:0000160">
    <property type="term" value="P:phosphorelay signal transduction system"/>
    <property type="evidence" value="ECO:0007669"/>
    <property type="project" value="InterPro"/>
</dbReference>
<dbReference type="SMART" id="SM00267">
    <property type="entry name" value="GGDEF"/>
    <property type="match status" value="1"/>
</dbReference>
<protein>
    <recommendedName>
        <fullName evidence="2">diguanylate cyclase</fullName>
        <ecNumber evidence="2">2.7.7.65</ecNumber>
    </recommendedName>
</protein>
<evidence type="ECO:0000259" key="6">
    <source>
        <dbReference type="PROSITE" id="PS50887"/>
    </source>
</evidence>
<dbReference type="InterPro" id="IPR029787">
    <property type="entry name" value="Nucleotide_cyclase"/>
</dbReference>
<dbReference type="EC" id="2.7.7.65" evidence="2"/>
<dbReference type="PANTHER" id="PTHR45138">
    <property type="entry name" value="REGULATORY COMPONENTS OF SENSORY TRANSDUCTION SYSTEM"/>
    <property type="match status" value="1"/>
</dbReference>
<dbReference type="Gene3D" id="3.40.50.2300">
    <property type="match status" value="1"/>
</dbReference>
<dbReference type="SUPFAM" id="SSF55073">
    <property type="entry name" value="Nucleotide cyclase"/>
    <property type="match status" value="1"/>
</dbReference>
<reference evidence="8" key="1">
    <citation type="submission" date="2014-12" db="EMBL/GenBank/DDBJ databases">
        <title>Complete genome sequence of a multi-drug resistant Klebsiella pneumoniae.</title>
        <authorList>
            <person name="Hua X."/>
            <person name="Chen Q."/>
            <person name="Li X."/>
            <person name="Feng Y."/>
            <person name="Ruan Z."/>
            <person name="Yu Y."/>
        </authorList>
    </citation>
    <scope>NUCLEOTIDE SEQUENCE [LARGE SCALE GENOMIC DNA]</scope>
    <source>
        <strain evidence="8">5.12</strain>
    </source>
</reference>
<dbReference type="GO" id="GO:1902201">
    <property type="term" value="P:negative regulation of bacterial-type flagellum-dependent cell motility"/>
    <property type="evidence" value="ECO:0007669"/>
    <property type="project" value="TreeGrafter"/>
</dbReference>
<dbReference type="Pfam" id="PF00990">
    <property type="entry name" value="GGDEF"/>
    <property type="match status" value="1"/>
</dbReference>
<dbReference type="GO" id="GO:0043709">
    <property type="term" value="P:cell adhesion involved in single-species biofilm formation"/>
    <property type="evidence" value="ECO:0007669"/>
    <property type="project" value="TreeGrafter"/>
</dbReference>
<dbReference type="Proteomes" id="UP000219285">
    <property type="component" value="Chromosome"/>
</dbReference>
<dbReference type="SUPFAM" id="SSF52172">
    <property type="entry name" value="CheY-like"/>
    <property type="match status" value="1"/>
</dbReference>
<dbReference type="NCBIfam" id="TIGR00254">
    <property type="entry name" value="GGDEF"/>
    <property type="match status" value="1"/>
</dbReference>
<gene>
    <name evidence="7" type="ORF">CA267_017270</name>
</gene>
<dbReference type="RefSeq" id="WP_075609634.1">
    <property type="nucleotide sequence ID" value="NZ_CP052766.1"/>
</dbReference>
<dbReference type="InterPro" id="IPR011006">
    <property type="entry name" value="CheY-like_superfamily"/>
</dbReference>
<dbReference type="CDD" id="cd01949">
    <property type="entry name" value="GGDEF"/>
    <property type="match status" value="1"/>
</dbReference>
<reference evidence="7 8" key="2">
    <citation type="submission" date="2020-04" db="EMBL/GenBank/DDBJ databases">
        <title>Complete genome sequence of Alteromonas pelagimontana 5.12T.</title>
        <authorList>
            <person name="Sinha R.K."/>
            <person name="Krishnan K.P."/>
            <person name="Kurian J.P."/>
        </authorList>
    </citation>
    <scope>NUCLEOTIDE SEQUENCE [LARGE SCALE GENOMIC DNA]</scope>
    <source>
        <strain evidence="7 8">5.12</strain>
    </source>
</reference>
<dbReference type="GO" id="GO:0052621">
    <property type="term" value="F:diguanylate cyclase activity"/>
    <property type="evidence" value="ECO:0007669"/>
    <property type="project" value="UniProtKB-EC"/>
</dbReference>
<dbReference type="FunFam" id="3.30.70.270:FF:000001">
    <property type="entry name" value="Diguanylate cyclase domain protein"/>
    <property type="match status" value="1"/>
</dbReference>
<name>A0A6M4MIB6_9ALTE</name>